<dbReference type="RefSeq" id="WP_049995505.1">
    <property type="nucleotide sequence ID" value="NZ_CP031310.1"/>
</dbReference>
<name>A0A4D6HD08_9EURY</name>
<evidence type="ECO:0000313" key="1">
    <source>
        <dbReference type="EMBL" id="QCC50942.1"/>
    </source>
</evidence>
<reference evidence="1 2" key="1">
    <citation type="journal article" date="2019" name="Nat. Commun.">
        <title>A new type of DNA phosphorothioation-based antiviral system in archaea.</title>
        <authorList>
            <person name="Xiong L."/>
            <person name="Liu S."/>
            <person name="Chen S."/>
            <person name="Xiao Y."/>
            <person name="Zhu B."/>
            <person name="Gao Y."/>
            <person name="Zhang Y."/>
            <person name="Chen B."/>
            <person name="Luo J."/>
            <person name="Deng Z."/>
            <person name="Chen X."/>
            <person name="Wang L."/>
            <person name="Chen S."/>
        </authorList>
    </citation>
    <scope>NUCLEOTIDE SEQUENCE [LARGE SCALE GENOMIC DNA]</scope>
    <source>
        <strain evidence="1 2">CBA1105</strain>
    </source>
</reference>
<dbReference type="KEGG" id="hsn:DV733_06645"/>
<dbReference type="AlphaFoldDB" id="A0A4D6HD08"/>
<organism evidence="1 2">
    <name type="scientific">Halapricum salinum</name>
    <dbReference type="NCBI Taxonomy" id="1457250"/>
    <lineage>
        <taxon>Archaea</taxon>
        <taxon>Methanobacteriati</taxon>
        <taxon>Methanobacteriota</taxon>
        <taxon>Stenosarchaea group</taxon>
        <taxon>Halobacteria</taxon>
        <taxon>Halobacteriales</taxon>
        <taxon>Haloarculaceae</taxon>
        <taxon>Halapricum</taxon>
    </lineage>
</organism>
<dbReference type="Pfam" id="PF06754">
    <property type="entry name" value="PhnG"/>
    <property type="match status" value="1"/>
</dbReference>
<keyword evidence="2" id="KW-1185">Reference proteome</keyword>
<proteinExistence type="predicted"/>
<sequence length="147" mass="16024">MHTVEDRTDRFELIAVSDGDRLGTLADSVLSAGCELSIRQEPTAQLVMQRAVEPVEGQPFNLGEVVVTVAEVLVDGAKGFAMVPGKDERRALSGAIVDAAVAADHECRSEIESQLREAADEQAAERREQWAHTRETAVEFDAMEEDT</sequence>
<dbReference type="GO" id="GO:0015716">
    <property type="term" value="P:organic phosphonate transport"/>
    <property type="evidence" value="ECO:0007669"/>
    <property type="project" value="InterPro"/>
</dbReference>
<protein>
    <submittedName>
        <fullName evidence="1">Phosphonate C-P lyase system protein PhnG</fullName>
    </submittedName>
</protein>
<dbReference type="EMBL" id="CP031310">
    <property type="protein sequence ID" value="QCC50942.1"/>
    <property type="molecule type" value="Genomic_DNA"/>
</dbReference>
<dbReference type="GO" id="GO:0019634">
    <property type="term" value="P:organic phosphonate metabolic process"/>
    <property type="evidence" value="ECO:0007669"/>
    <property type="project" value="InterPro"/>
</dbReference>
<dbReference type="GO" id="GO:0016829">
    <property type="term" value="F:lyase activity"/>
    <property type="evidence" value="ECO:0007669"/>
    <property type="project" value="UniProtKB-KW"/>
</dbReference>
<dbReference type="STRING" id="1457250.GCA_000755225_00155"/>
<dbReference type="InterPro" id="IPR009609">
    <property type="entry name" value="Phosphonate_metab_PhnG"/>
</dbReference>
<accession>A0A4D6HD08</accession>
<dbReference type="OrthoDB" id="182774at2157"/>
<keyword evidence="1" id="KW-0456">Lyase</keyword>
<gene>
    <name evidence="1" type="primary">phnG</name>
    <name evidence="1" type="ORF">DV733_06645</name>
</gene>
<dbReference type="Proteomes" id="UP000296706">
    <property type="component" value="Chromosome"/>
</dbReference>
<evidence type="ECO:0000313" key="2">
    <source>
        <dbReference type="Proteomes" id="UP000296706"/>
    </source>
</evidence>
<dbReference type="GeneID" id="39847527"/>
<dbReference type="NCBIfam" id="TIGR03293">
    <property type="entry name" value="PhnG_redo"/>
    <property type="match status" value="1"/>
</dbReference>